<reference evidence="29" key="1">
    <citation type="submission" date="2013-09" db="EMBL/GenBank/DDBJ databases">
        <title>Corchorus olitorius genome sequencing.</title>
        <authorList>
            <person name="Alam M."/>
            <person name="Haque M.S."/>
            <person name="Islam M.S."/>
            <person name="Emdad E.M."/>
            <person name="Islam M.M."/>
            <person name="Ahmed B."/>
            <person name="Halim A."/>
            <person name="Hossen Q.M.M."/>
            <person name="Hossain M.Z."/>
            <person name="Ahmed R."/>
            <person name="Khan M.M."/>
            <person name="Islam R."/>
            <person name="Rashid M.M."/>
            <person name="Khan S.A."/>
            <person name="Rahman M.S."/>
            <person name="Alam M."/>
            <person name="Yahiya A.S."/>
            <person name="Khan M.S."/>
            <person name="Azam M.S."/>
            <person name="Haque T."/>
            <person name="Lashkar M.Z.H."/>
            <person name="Akhand A.I."/>
            <person name="Morshed G."/>
            <person name="Roy S."/>
            <person name="Uddin K.S."/>
            <person name="Rabeya T."/>
            <person name="Hossain A.S."/>
            <person name="Chowdhury A."/>
            <person name="Snigdha A.R."/>
            <person name="Mortoza M.S."/>
            <person name="Matin S.A."/>
            <person name="Hoque S.M.E."/>
            <person name="Islam M.K."/>
            <person name="Roy D.K."/>
            <person name="Haider R."/>
            <person name="Moosa M.M."/>
            <person name="Elias S.M."/>
            <person name="Hasan A.M."/>
            <person name="Jahan S."/>
            <person name="Shafiuddin M."/>
            <person name="Mahmood N."/>
            <person name="Shommy N.S."/>
        </authorList>
    </citation>
    <scope>NUCLEOTIDE SEQUENCE [LARGE SCALE GENOMIC DNA]</scope>
    <source>
        <strain evidence="29">cv. O-4</strain>
    </source>
</reference>
<keyword evidence="11 26" id="KW-0812">Transmembrane</keyword>
<feature type="region of interest" description="Disordered" evidence="25">
    <location>
        <begin position="822"/>
        <end position="874"/>
    </location>
</feature>
<keyword evidence="16" id="KW-0158">Chromosome</keyword>
<dbReference type="PROSITE" id="PS00678">
    <property type="entry name" value="WD_REPEATS_1"/>
    <property type="match status" value="2"/>
</dbReference>
<dbReference type="Pfam" id="PF00560">
    <property type="entry name" value="LRR_1"/>
    <property type="match status" value="7"/>
</dbReference>
<dbReference type="Pfam" id="PF00400">
    <property type="entry name" value="WD40"/>
    <property type="match status" value="10"/>
</dbReference>
<dbReference type="CDD" id="cd00200">
    <property type="entry name" value="WD40"/>
    <property type="match status" value="2"/>
</dbReference>
<feature type="repeat" description="WD" evidence="24">
    <location>
        <begin position="142"/>
        <end position="185"/>
    </location>
</feature>
<evidence type="ECO:0000259" key="27">
    <source>
        <dbReference type="Pfam" id="PF08625"/>
    </source>
</evidence>
<dbReference type="SMART" id="SM00320">
    <property type="entry name" value="WD40"/>
    <property type="match status" value="12"/>
</dbReference>
<dbReference type="InterPro" id="IPR020472">
    <property type="entry name" value="WD40_PAC1"/>
</dbReference>
<feature type="repeat" description="WD" evidence="24">
    <location>
        <begin position="621"/>
        <end position="652"/>
    </location>
</feature>
<feature type="repeat" description="WD" evidence="24">
    <location>
        <begin position="579"/>
        <end position="620"/>
    </location>
</feature>
<dbReference type="GO" id="GO:0032040">
    <property type="term" value="C:small-subunit processome"/>
    <property type="evidence" value="ECO:0007669"/>
    <property type="project" value="InterPro"/>
</dbReference>
<proteinExistence type="inferred from homology"/>
<dbReference type="GO" id="GO:0000776">
    <property type="term" value="C:kinetochore"/>
    <property type="evidence" value="ECO:0007669"/>
    <property type="project" value="UniProtKB-KW"/>
</dbReference>
<protein>
    <recommendedName>
        <fullName evidence="7">Leucine-rich repeat and WD repeat-containing protein 1</fullName>
    </recommendedName>
    <alternativeName>
        <fullName evidence="23">Origin recognition complex-associated protein</fullName>
    </alternativeName>
</protein>
<keyword evidence="15" id="KW-0995">Kinetochore</keyword>
<dbReference type="PROSITE" id="PS50082">
    <property type="entry name" value="WD_REPEATS_2"/>
    <property type="match status" value="8"/>
</dbReference>
<evidence type="ECO:0000256" key="22">
    <source>
        <dbReference type="ARBA" id="ARBA00023328"/>
    </source>
</evidence>
<evidence type="ECO:0000256" key="12">
    <source>
        <dbReference type="ARBA" id="ARBA00022705"/>
    </source>
</evidence>
<feature type="compositionally biased region" description="Basic and acidic residues" evidence="25">
    <location>
        <begin position="865"/>
        <end position="874"/>
    </location>
</feature>
<keyword evidence="29" id="KW-1185">Reference proteome</keyword>
<evidence type="ECO:0000256" key="5">
    <source>
        <dbReference type="ARBA" id="ARBA00007545"/>
    </source>
</evidence>
<feature type="transmembrane region" description="Helical" evidence="26">
    <location>
        <begin position="1500"/>
        <end position="1523"/>
    </location>
</feature>
<dbReference type="GO" id="GO:0000472">
    <property type="term" value="P:endonucleolytic cleavage to generate mature 5'-end of SSU-rRNA from (SSU-rRNA, 5.8S rRNA, LSU-rRNA)"/>
    <property type="evidence" value="ECO:0007669"/>
    <property type="project" value="TreeGrafter"/>
</dbReference>
<comment type="similarity">
    <text evidence="6">Belongs to the RLP family.</text>
</comment>
<evidence type="ECO:0000256" key="8">
    <source>
        <dbReference type="ARBA" id="ARBA00022475"/>
    </source>
</evidence>
<evidence type="ECO:0000256" key="14">
    <source>
        <dbReference type="ARBA" id="ARBA00022737"/>
    </source>
</evidence>
<evidence type="ECO:0000256" key="20">
    <source>
        <dbReference type="ARBA" id="ARBA00023180"/>
    </source>
</evidence>
<sequence>MASVELKRNYRCFKSLQQFYSGGPFAVSSDGSFIACACGEFIKIVDSSNASTKTTIEAESGTITALALRPDDKLLFSAGHCGLIKVWDLETFKCLRSWKGHDKDSPIMGMACHGSGGLLATSGADWKVLVWDVDGGFCTHHFKGHEGVVTSVMFHPDVKKTLLFSASDDATVRIWDLLANKCVATLGEHFSAVSSMAISEDGWTLLTAGRDKVVILWDLHDYSRKSTVPTHEVLEAVCIIPSGSRFDLSLGAFSQQTRKRKCGSTGIDFITAGERGTIRIWNSEGAVRLYEQKSSDADEGSTRGFTSAVMLPLDQGLLCVTADQQFLFYSPEENLEEKWNLKLTKRLVSFNEEITDMKFLDEEEQYLAVATNLEQVRVYDISSMSCSYSLSGHTRAILCLDTTVSSDGRRLIVTGSKDCNVRLWDSERRCCVGLGVGHTETVGAVAFSKKHRNFFVSGSRDTNIKVWSLDGISDDIEQPINLKSKGGVSPHKKDINCLAIAPNDDLVCSGSQDRTACVLSLETKDRTAVNLVEVVRFVGHKRGIWSVEFAPVEKCVITASGDKTVKIWAIADGSCLQTFEGHTSSVLRVSFLTHGTQFVSCGADGLVKLWTKKTNECIATYDQHEDKIWALAVGKKTEMLATGGGDAMINLWYDSTAAEKEEAFHKEEEGVLRGQELENAVLDAEYTKAIQIALELRWPRKLFELFSELYRKREVGDQIDKALHALSKEEFHLLFGYVRKWNTKPNLCHVAQFVLFRAFNILPPTEIIKIKGIEELLEGLIPYSQRHFNRIDRLIRSINLLDYTLSGMSVIEPVVTEGDSKARSLLQSGKDTDDPPSTDNADEDQKLVSEGQKEKAFAKKRKSGKSRDSSRSHKEVKGFGNFANLSYLNLSNAGFTGQIPAEISRLTRLVTLDLSVNWWSLEASLKLEKPNLEMLVQNLTRLQFLHLDGVNISAGGKEWCQALSSLTDLQELSMSDCHLSGPIDSSILKLPSLSIIRLDNNELSSPLPKFFAEFKYLTSLRLCDTNLSGRVPEEVLHAPTLQTLDLSFNQFLQGSLRSFSPYASLQTLVLSDTSFGGEVPESIEFEGPLHNITSSLSVVDLHHNQLQGQLPSLPPFATYLDYSNNNFRSELPPNIGDVLQNLIYFLSLSGNEFTGTIPESICNNSYLKVLDLSNNSFSGPIPPCLTQMSDYLGVLNLRRNNLSGIIPDKFPENCGLQTLDLSRNLLQGKVPKSLANCKMLEVLDLGNNQINDTFPCHLKNIPTLHVLVLRANKFNGNIHCSGNKAPWPMLQIVDLASNNFTGTVLETVLSTWEAMQADEDKAQSNLKHLQFEVLHLNQLFYEDAVSVTVKGLDLELQKILTIFTSIDFSCNNFEGPIPQVIGTFKALYILNFSYNAFTGTIPPFVGNLSHLESLDLSSNNLHGAIPLQLANLNFLSFLNLSNNKLEGPIPTSTQLQSFSEASFENNAGLCGPPLEAKCGQLPPSTKDSPSDSGTGSHIDWNFLSAETGFIFGLGIVIMPLIIWRRWRIWYYKHIDRVLLRLCPRLVLKDRNHGRRAQRGKRRQR</sequence>
<dbReference type="PANTHER" id="PTHR19854:SF15">
    <property type="entry name" value="TRANSDUCIN BETA-LIKE PROTEIN 3"/>
    <property type="match status" value="1"/>
</dbReference>
<evidence type="ECO:0000256" key="3">
    <source>
        <dbReference type="ARBA" id="ARBA00004604"/>
    </source>
</evidence>
<keyword evidence="21" id="KW-0539">Nucleus</keyword>
<dbReference type="Gene3D" id="3.80.10.10">
    <property type="entry name" value="Ribonuclease Inhibitor"/>
    <property type="match status" value="2"/>
</dbReference>
<feature type="compositionally biased region" description="Basic and acidic residues" evidence="25">
    <location>
        <begin position="843"/>
        <end position="857"/>
    </location>
</feature>
<feature type="domain" description="U3 small nucleolar RNA-associated protein 13 C-terminal" evidence="27">
    <location>
        <begin position="675"/>
        <end position="808"/>
    </location>
</feature>
<dbReference type="Pfam" id="PF13855">
    <property type="entry name" value="LRR_8"/>
    <property type="match status" value="1"/>
</dbReference>
<dbReference type="InterPro" id="IPR001680">
    <property type="entry name" value="WD40_rpt"/>
</dbReference>
<comment type="subcellular location">
    <subcellularLocation>
        <location evidence="1">Cell membrane</location>
        <topology evidence="1">Single-pass type I membrane protein</topology>
    </subcellularLocation>
    <subcellularLocation>
        <location evidence="4">Chromosome</location>
        <location evidence="4">Centromere</location>
        <location evidence="4">Kinetochore</location>
    </subcellularLocation>
    <subcellularLocation>
        <location evidence="2">Chromosome</location>
        <location evidence="2">Telomere</location>
    </subcellularLocation>
    <subcellularLocation>
        <location evidence="3">Nucleus</location>
        <location evidence="3">Nucleolus</location>
    </subcellularLocation>
</comment>
<dbReference type="FunFam" id="2.130.10.10:FF:001844">
    <property type="entry name" value="Transducin family protein / WD-40 repeat family protein"/>
    <property type="match status" value="1"/>
</dbReference>
<evidence type="ECO:0000256" key="17">
    <source>
        <dbReference type="ARBA" id="ARBA00022989"/>
    </source>
</evidence>
<dbReference type="InterPro" id="IPR032675">
    <property type="entry name" value="LRR_dom_sf"/>
</dbReference>
<dbReference type="SUPFAM" id="SSF50978">
    <property type="entry name" value="WD40 repeat-like"/>
    <property type="match status" value="2"/>
</dbReference>
<dbReference type="SUPFAM" id="SSF52058">
    <property type="entry name" value="L domain-like"/>
    <property type="match status" value="2"/>
</dbReference>
<dbReference type="GO" id="GO:0030686">
    <property type="term" value="C:90S preribosome"/>
    <property type="evidence" value="ECO:0007669"/>
    <property type="project" value="TreeGrafter"/>
</dbReference>
<keyword evidence="9 24" id="KW-0853">WD repeat</keyword>
<keyword evidence="8" id="KW-1003">Cell membrane</keyword>
<feature type="repeat" description="WD" evidence="24">
    <location>
        <begin position="435"/>
        <end position="470"/>
    </location>
</feature>
<dbReference type="FunFam" id="2.130.10.10:FF:000794">
    <property type="entry name" value="Transducin family protein / WD-40 repeat family protein"/>
    <property type="match status" value="1"/>
</dbReference>
<keyword evidence="19" id="KW-0675">Receptor</keyword>
<keyword evidence="16" id="KW-0779">Telomere</keyword>
<feature type="repeat" description="WD" evidence="24">
    <location>
        <begin position="537"/>
        <end position="578"/>
    </location>
</feature>
<dbReference type="FunFam" id="3.80.10.10:FF:000095">
    <property type="entry name" value="LRR receptor-like serine/threonine-protein kinase GSO1"/>
    <property type="match status" value="1"/>
</dbReference>
<evidence type="ECO:0000256" key="11">
    <source>
        <dbReference type="ARBA" id="ARBA00022692"/>
    </source>
</evidence>
<feature type="repeat" description="WD" evidence="24">
    <location>
        <begin position="186"/>
        <end position="227"/>
    </location>
</feature>
<evidence type="ECO:0000313" key="29">
    <source>
        <dbReference type="Proteomes" id="UP000187203"/>
    </source>
</evidence>
<dbReference type="InterPro" id="IPR015943">
    <property type="entry name" value="WD40/YVTN_repeat-like_dom_sf"/>
</dbReference>
<keyword evidence="10" id="KW-0433">Leucine-rich repeat</keyword>
<evidence type="ECO:0000256" key="15">
    <source>
        <dbReference type="ARBA" id="ARBA00022838"/>
    </source>
</evidence>
<name>A0A1R3JRV0_9ROSI</name>
<dbReference type="OrthoDB" id="5414888at2759"/>
<dbReference type="Pfam" id="PF08625">
    <property type="entry name" value="Utp13"/>
    <property type="match status" value="1"/>
</dbReference>
<dbReference type="PROSITE" id="PS50294">
    <property type="entry name" value="WD_REPEATS_REGION"/>
    <property type="match status" value="8"/>
</dbReference>
<evidence type="ECO:0000256" key="2">
    <source>
        <dbReference type="ARBA" id="ARBA00004574"/>
    </source>
</evidence>
<evidence type="ECO:0000256" key="26">
    <source>
        <dbReference type="SAM" id="Phobius"/>
    </source>
</evidence>
<dbReference type="PANTHER" id="PTHR19854">
    <property type="entry name" value="TRANSDUCIN BETA-LIKE 3"/>
    <property type="match status" value="1"/>
</dbReference>
<dbReference type="GO" id="GO:0000781">
    <property type="term" value="C:chromosome, telomeric region"/>
    <property type="evidence" value="ECO:0007669"/>
    <property type="project" value="UniProtKB-SubCell"/>
</dbReference>
<comment type="caution">
    <text evidence="28">The sequence shown here is derived from an EMBL/GenBank/DDBJ whole genome shotgun (WGS) entry which is preliminary data.</text>
</comment>
<evidence type="ECO:0000256" key="10">
    <source>
        <dbReference type="ARBA" id="ARBA00022614"/>
    </source>
</evidence>
<dbReference type="GO" id="GO:0006260">
    <property type="term" value="P:DNA replication"/>
    <property type="evidence" value="ECO:0007669"/>
    <property type="project" value="UniProtKB-KW"/>
</dbReference>
<dbReference type="GO" id="GO:0034511">
    <property type="term" value="F:U3 snoRNA binding"/>
    <property type="evidence" value="ECO:0007669"/>
    <property type="project" value="TreeGrafter"/>
</dbReference>
<keyword evidence="20" id="KW-0325">Glycoprotein</keyword>
<dbReference type="EMBL" id="AWUE01015430">
    <property type="protein sequence ID" value="OMO97622.1"/>
    <property type="molecule type" value="Genomic_DNA"/>
</dbReference>
<evidence type="ECO:0000256" key="7">
    <source>
        <dbReference type="ARBA" id="ARBA00015536"/>
    </source>
</evidence>
<evidence type="ECO:0000313" key="28">
    <source>
        <dbReference type="EMBL" id="OMO97622.1"/>
    </source>
</evidence>
<keyword evidence="22" id="KW-0137">Centromere</keyword>
<keyword evidence="13" id="KW-0732">Signal</keyword>
<accession>A0A1R3JRV0</accession>
<dbReference type="FunFam" id="3.80.10.10:FF:000111">
    <property type="entry name" value="LRR receptor-like serine/threonine-protein kinase ERECTA"/>
    <property type="match status" value="1"/>
</dbReference>
<keyword evidence="18 26" id="KW-0472">Membrane</keyword>
<evidence type="ECO:0000256" key="21">
    <source>
        <dbReference type="ARBA" id="ARBA00023242"/>
    </source>
</evidence>
<organism evidence="28 29">
    <name type="scientific">Corchorus olitorius</name>
    <dbReference type="NCBI Taxonomy" id="93759"/>
    <lineage>
        <taxon>Eukaryota</taxon>
        <taxon>Viridiplantae</taxon>
        <taxon>Streptophyta</taxon>
        <taxon>Embryophyta</taxon>
        <taxon>Tracheophyta</taxon>
        <taxon>Spermatophyta</taxon>
        <taxon>Magnoliopsida</taxon>
        <taxon>eudicotyledons</taxon>
        <taxon>Gunneridae</taxon>
        <taxon>Pentapetalae</taxon>
        <taxon>rosids</taxon>
        <taxon>malvids</taxon>
        <taxon>Malvales</taxon>
        <taxon>Malvaceae</taxon>
        <taxon>Grewioideae</taxon>
        <taxon>Apeibeae</taxon>
        <taxon>Corchorus</taxon>
    </lineage>
</organism>
<keyword evidence="12" id="KW-0235">DNA replication</keyword>
<dbReference type="Proteomes" id="UP000187203">
    <property type="component" value="Unassembled WGS sequence"/>
</dbReference>
<dbReference type="GO" id="GO:0005886">
    <property type="term" value="C:plasma membrane"/>
    <property type="evidence" value="ECO:0007669"/>
    <property type="project" value="UniProtKB-SubCell"/>
</dbReference>
<evidence type="ECO:0000256" key="24">
    <source>
        <dbReference type="PROSITE-ProRule" id="PRU00221"/>
    </source>
</evidence>
<evidence type="ECO:0000256" key="6">
    <source>
        <dbReference type="ARBA" id="ARBA00009592"/>
    </source>
</evidence>
<evidence type="ECO:0000256" key="23">
    <source>
        <dbReference type="ARBA" id="ARBA00033046"/>
    </source>
</evidence>
<feature type="repeat" description="WD" evidence="24">
    <location>
        <begin position="56"/>
        <end position="97"/>
    </location>
</feature>
<evidence type="ECO:0000256" key="1">
    <source>
        <dbReference type="ARBA" id="ARBA00004251"/>
    </source>
</evidence>
<evidence type="ECO:0000256" key="19">
    <source>
        <dbReference type="ARBA" id="ARBA00023170"/>
    </source>
</evidence>
<dbReference type="PRINTS" id="PR00320">
    <property type="entry name" value="GPROTEINBRPT"/>
</dbReference>
<dbReference type="Pfam" id="PF13516">
    <property type="entry name" value="LRR_6"/>
    <property type="match status" value="1"/>
</dbReference>
<evidence type="ECO:0000256" key="25">
    <source>
        <dbReference type="SAM" id="MobiDB-lite"/>
    </source>
</evidence>
<dbReference type="InterPro" id="IPR013934">
    <property type="entry name" value="Utp13_C"/>
</dbReference>
<dbReference type="GO" id="GO:0000480">
    <property type="term" value="P:endonucleolytic cleavage in 5'-ETS of tricistronic rRNA transcript (SSU-rRNA, 5.8S rRNA, LSU-rRNA)"/>
    <property type="evidence" value="ECO:0007669"/>
    <property type="project" value="TreeGrafter"/>
</dbReference>
<evidence type="ECO:0000256" key="9">
    <source>
        <dbReference type="ARBA" id="ARBA00022574"/>
    </source>
</evidence>
<keyword evidence="17 26" id="KW-1133">Transmembrane helix</keyword>
<evidence type="ECO:0000256" key="13">
    <source>
        <dbReference type="ARBA" id="ARBA00022729"/>
    </source>
</evidence>
<evidence type="ECO:0000256" key="16">
    <source>
        <dbReference type="ARBA" id="ARBA00022895"/>
    </source>
</evidence>
<dbReference type="STRING" id="93759.A0A1R3JRV0"/>
<dbReference type="InterPro" id="IPR036322">
    <property type="entry name" value="WD40_repeat_dom_sf"/>
</dbReference>
<dbReference type="InterPro" id="IPR001611">
    <property type="entry name" value="Leu-rich_rpt"/>
</dbReference>
<dbReference type="Gene3D" id="2.130.10.10">
    <property type="entry name" value="YVTN repeat-like/Quinoprotein amine dehydrogenase"/>
    <property type="match status" value="3"/>
</dbReference>
<evidence type="ECO:0000256" key="4">
    <source>
        <dbReference type="ARBA" id="ARBA00004629"/>
    </source>
</evidence>
<dbReference type="InterPro" id="IPR019775">
    <property type="entry name" value="WD40_repeat_CS"/>
</dbReference>
<keyword evidence="14" id="KW-0677">Repeat</keyword>
<evidence type="ECO:0000256" key="18">
    <source>
        <dbReference type="ARBA" id="ARBA00023136"/>
    </source>
</evidence>
<feature type="repeat" description="WD" evidence="24">
    <location>
        <begin position="390"/>
        <end position="425"/>
    </location>
</feature>
<comment type="similarity">
    <text evidence="5">Belongs to the LRWD1 family.</text>
</comment>
<gene>
    <name evidence="28" type="ORF">COLO4_14499</name>
</gene>